<feature type="compositionally biased region" description="Polar residues" evidence="1">
    <location>
        <begin position="29"/>
        <end position="39"/>
    </location>
</feature>
<dbReference type="Proteomes" id="UP000186922">
    <property type="component" value="Unassembled WGS sequence"/>
</dbReference>
<organism evidence="2 3">
    <name type="scientific">Ramazzottius varieornatus</name>
    <name type="common">Water bear</name>
    <name type="synonym">Tardigrade</name>
    <dbReference type="NCBI Taxonomy" id="947166"/>
    <lineage>
        <taxon>Eukaryota</taxon>
        <taxon>Metazoa</taxon>
        <taxon>Ecdysozoa</taxon>
        <taxon>Tardigrada</taxon>
        <taxon>Eutardigrada</taxon>
        <taxon>Parachela</taxon>
        <taxon>Hypsibioidea</taxon>
        <taxon>Ramazzottiidae</taxon>
        <taxon>Ramazzottius</taxon>
    </lineage>
</organism>
<proteinExistence type="predicted"/>
<evidence type="ECO:0000313" key="3">
    <source>
        <dbReference type="Proteomes" id="UP000186922"/>
    </source>
</evidence>
<accession>A0A1D1UMN1</accession>
<evidence type="ECO:0000313" key="2">
    <source>
        <dbReference type="EMBL" id="GAU89675.1"/>
    </source>
</evidence>
<dbReference type="EMBL" id="BDGG01000001">
    <property type="protein sequence ID" value="GAU89675.1"/>
    <property type="molecule type" value="Genomic_DNA"/>
</dbReference>
<name>A0A1D1UMN1_RAMVA</name>
<feature type="compositionally biased region" description="Polar residues" evidence="1">
    <location>
        <begin position="1"/>
        <end position="18"/>
    </location>
</feature>
<comment type="caution">
    <text evidence="2">The sequence shown here is derived from an EMBL/GenBank/DDBJ whole genome shotgun (WGS) entry which is preliminary data.</text>
</comment>
<sequence>MTSSNPLQTQNQQRQMHNSPPLWPLELSTEGSFPNQSARPLSIRPAGRTTPHYHRMSYWSPSRPTDQPYLNNSPYLAAILGRSSTAQRTLNARRSC</sequence>
<protein>
    <submittedName>
        <fullName evidence="2">Uncharacterized protein</fullName>
    </submittedName>
</protein>
<feature type="region of interest" description="Disordered" evidence="1">
    <location>
        <begin position="1"/>
        <end position="54"/>
    </location>
</feature>
<dbReference type="AlphaFoldDB" id="A0A1D1UMN1"/>
<evidence type="ECO:0000256" key="1">
    <source>
        <dbReference type="SAM" id="MobiDB-lite"/>
    </source>
</evidence>
<keyword evidence="3" id="KW-1185">Reference proteome</keyword>
<gene>
    <name evidence="2" type="primary">RvY_02196</name>
    <name evidence="2" type="synonym">RvY_02196.3</name>
    <name evidence="2" type="ORF">RvY_02196-3</name>
</gene>
<reference evidence="2 3" key="1">
    <citation type="journal article" date="2016" name="Nat. Commun.">
        <title>Extremotolerant tardigrade genome and improved radiotolerance of human cultured cells by tardigrade-unique protein.</title>
        <authorList>
            <person name="Hashimoto T."/>
            <person name="Horikawa D.D."/>
            <person name="Saito Y."/>
            <person name="Kuwahara H."/>
            <person name="Kozuka-Hata H."/>
            <person name="Shin-I T."/>
            <person name="Minakuchi Y."/>
            <person name="Ohishi K."/>
            <person name="Motoyama A."/>
            <person name="Aizu T."/>
            <person name="Enomoto A."/>
            <person name="Kondo K."/>
            <person name="Tanaka S."/>
            <person name="Hara Y."/>
            <person name="Koshikawa S."/>
            <person name="Sagara H."/>
            <person name="Miura T."/>
            <person name="Yokobori S."/>
            <person name="Miyagawa K."/>
            <person name="Suzuki Y."/>
            <person name="Kubo T."/>
            <person name="Oyama M."/>
            <person name="Kohara Y."/>
            <person name="Fujiyama A."/>
            <person name="Arakawa K."/>
            <person name="Katayama T."/>
            <person name="Toyoda A."/>
            <person name="Kunieda T."/>
        </authorList>
    </citation>
    <scope>NUCLEOTIDE SEQUENCE [LARGE SCALE GENOMIC DNA]</scope>
    <source>
        <strain evidence="2 3">YOKOZUNA-1</strain>
    </source>
</reference>